<feature type="domain" description="Bacteriophage P22 Orf201 C-terminal" evidence="2">
    <location>
        <begin position="116"/>
        <end position="161"/>
    </location>
</feature>
<protein>
    <submittedName>
        <fullName evidence="3">Antirepressor</fullName>
    </submittedName>
</protein>
<organism evidence="3 4">
    <name type="scientific">Morganella psychrotolerans</name>
    <dbReference type="NCBI Taxonomy" id="368603"/>
    <lineage>
        <taxon>Bacteria</taxon>
        <taxon>Pseudomonadati</taxon>
        <taxon>Pseudomonadota</taxon>
        <taxon>Gammaproteobacteria</taxon>
        <taxon>Enterobacterales</taxon>
        <taxon>Morganellaceae</taxon>
        <taxon>Morganella</taxon>
    </lineage>
</organism>
<reference evidence="3 4" key="1">
    <citation type="submission" date="2016-06" db="EMBL/GenBank/DDBJ databases">
        <authorList>
            <person name="Kjaerup R.B."/>
            <person name="Dalgaard T.S."/>
            <person name="Juul-Madsen H.R."/>
        </authorList>
    </citation>
    <scope>NUCLEOTIDE SEQUENCE [LARGE SCALE GENOMIC DNA]</scope>
    <source>
        <strain evidence="3 4">GCSL-Mp3</strain>
    </source>
</reference>
<evidence type="ECO:0000313" key="4">
    <source>
        <dbReference type="Proteomes" id="UP000092247"/>
    </source>
</evidence>
<proteinExistence type="predicted"/>
<dbReference type="InterPro" id="IPR018877">
    <property type="entry name" value="Phage_P22_Orf201_C"/>
</dbReference>
<dbReference type="Pfam" id="PF10549">
    <property type="entry name" value="ORF11CD3"/>
    <property type="match status" value="1"/>
</dbReference>
<dbReference type="InterPro" id="IPR018875">
    <property type="entry name" value="Antirepressor_Ant_N"/>
</dbReference>
<dbReference type="Proteomes" id="UP000092247">
    <property type="component" value="Unassembled WGS sequence"/>
</dbReference>
<name>A0A1B8HL73_9GAMM</name>
<comment type="caution">
    <text evidence="3">The sequence shown here is derived from an EMBL/GenBank/DDBJ whole genome shotgun (WGS) entry which is preliminary data.</text>
</comment>
<dbReference type="PRINTS" id="PR01994">
    <property type="entry name" value="ANTIREPRESSR"/>
</dbReference>
<feature type="domain" description="Antirepressor protein ant N-terminal" evidence="1">
    <location>
        <begin position="2"/>
        <end position="109"/>
    </location>
</feature>
<sequence length="183" mass="20528">MFKGDTLTTIQDGSTELVAMKPIVEAIGLDWKSQHRKLMSQKDKFSCGHMTIPSAGGLQEMLCMPLRKLNGWLFSINPNKVKASIRNKLISYQEECFSALHDYWSKGAAVNSRKVSVMEQLNEACADYKRDEAIASKFGKGLNEWKWVKPAHNKKMRELANQAGGLLLDLILVEIGKGKITRS</sequence>
<dbReference type="EMBL" id="LZEX01000007">
    <property type="protein sequence ID" value="OBU09877.1"/>
    <property type="molecule type" value="Genomic_DNA"/>
</dbReference>
<accession>A0A1B8HL73</accession>
<dbReference type="Pfam" id="PF10547">
    <property type="entry name" value="P22_AR_N"/>
    <property type="match status" value="1"/>
</dbReference>
<evidence type="ECO:0000313" key="3">
    <source>
        <dbReference type="EMBL" id="OBU09877.1"/>
    </source>
</evidence>
<evidence type="ECO:0000259" key="2">
    <source>
        <dbReference type="Pfam" id="PF10549"/>
    </source>
</evidence>
<dbReference type="AlphaFoldDB" id="A0A1B8HL73"/>
<gene>
    <name evidence="3" type="ORF">AYY17_17740</name>
</gene>
<evidence type="ECO:0000259" key="1">
    <source>
        <dbReference type="Pfam" id="PF10547"/>
    </source>
</evidence>